<evidence type="ECO:0000256" key="12">
    <source>
        <dbReference type="ARBA" id="ARBA00023136"/>
    </source>
</evidence>
<evidence type="ECO:0000256" key="13">
    <source>
        <dbReference type="ARBA" id="ARBA00038333"/>
    </source>
</evidence>
<protein>
    <recommendedName>
        <fullName evidence="14">EF-hand domain-containing protein</fullName>
    </recommendedName>
</protein>
<evidence type="ECO:0000256" key="7">
    <source>
        <dbReference type="ARBA" id="ARBA00022792"/>
    </source>
</evidence>
<feature type="domain" description="EF-hand" evidence="14">
    <location>
        <begin position="425"/>
        <end position="460"/>
    </location>
</feature>
<evidence type="ECO:0000256" key="11">
    <source>
        <dbReference type="ARBA" id="ARBA00023128"/>
    </source>
</evidence>
<accession>A0AAV2YUM4</accession>
<dbReference type="InterPro" id="IPR039800">
    <property type="entry name" value="MICU1/2/3"/>
</dbReference>
<evidence type="ECO:0000259" key="14">
    <source>
        <dbReference type="PROSITE" id="PS50222"/>
    </source>
</evidence>
<reference evidence="15" key="1">
    <citation type="submission" date="2022-11" db="EMBL/GenBank/DDBJ databases">
        <authorList>
            <person name="Morgan W.R."/>
            <person name="Tartar A."/>
        </authorList>
    </citation>
    <scope>NUCLEOTIDE SEQUENCE</scope>
    <source>
        <strain evidence="15">ARSEF 373</strain>
    </source>
</reference>
<evidence type="ECO:0000313" key="15">
    <source>
        <dbReference type="EMBL" id="DAZ96983.1"/>
    </source>
</evidence>
<dbReference type="InterPro" id="IPR018247">
    <property type="entry name" value="EF_Hand_1_Ca_BS"/>
</dbReference>
<keyword evidence="7" id="KW-0999">Mitochondrion inner membrane</keyword>
<dbReference type="Pfam" id="PF13833">
    <property type="entry name" value="EF-hand_8"/>
    <property type="match status" value="2"/>
</dbReference>
<keyword evidence="11" id="KW-0496">Mitochondrion</keyword>
<dbReference type="InterPro" id="IPR011992">
    <property type="entry name" value="EF-hand-dom_pair"/>
</dbReference>
<keyword evidence="12" id="KW-0472">Membrane</keyword>
<feature type="domain" description="EF-hand" evidence="14">
    <location>
        <begin position="234"/>
        <end position="269"/>
    </location>
</feature>
<evidence type="ECO:0000256" key="1">
    <source>
        <dbReference type="ARBA" id="ARBA00004273"/>
    </source>
</evidence>
<keyword evidence="5" id="KW-0479">Metal-binding</keyword>
<keyword evidence="9" id="KW-0809">Transit peptide</keyword>
<dbReference type="PROSITE" id="PS50222">
    <property type="entry name" value="EF_HAND_2"/>
    <property type="match status" value="2"/>
</dbReference>
<dbReference type="GO" id="GO:0005509">
    <property type="term" value="F:calcium ion binding"/>
    <property type="evidence" value="ECO:0007669"/>
    <property type="project" value="InterPro"/>
</dbReference>
<keyword evidence="8" id="KW-0106">Calcium</keyword>
<keyword evidence="16" id="KW-1185">Reference proteome</keyword>
<evidence type="ECO:0000256" key="3">
    <source>
        <dbReference type="ARBA" id="ARBA00022448"/>
    </source>
</evidence>
<keyword evidence="6" id="KW-0677">Repeat</keyword>
<dbReference type="PANTHER" id="PTHR12294:SF1">
    <property type="entry name" value="CALCIUM UPTAKE PROTEIN 1, MITOCHONDRIAL"/>
    <property type="match status" value="1"/>
</dbReference>
<dbReference type="GO" id="GO:0051560">
    <property type="term" value="P:mitochondrial calcium ion homeostasis"/>
    <property type="evidence" value="ECO:0007669"/>
    <property type="project" value="TreeGrafter"/>
</dbReference>
<sequence>MVGLGILKCLTKMHRQTKMQTTMVAAIRGTMARLAQGARAPAQAHTRHMSIAHRPIALEAASPLFNDRHSPATTTLAAGLGVAAILALHAAVDADGAQCEAEALVSVGGAEAISLVEPKEAKPRGRRLLKSRTRHKAKLEEVDLMKVHLDEYKKSRDSIDSLYARFDMYASKTIDPIKKTKAMTFTDFVHSLVLPRFHLVAPRPELQYTCDFVGDANGLITYEECYLLIHLLQIPREHFDVAFCMFDLDGDGAVDNDEFCSVIENLLRSITGKDGSAGKAIEISAEDTLPRLTKYLFGRFGKKKIKATELEAALDVIRKEVLRAEFDLYAKPNPQQKNQQVISVHDFAITLISCFDPDRMGPFLERAHALHASDELVTWEDFYKFHFNVQGNLEDIKLTFELTGTEEITEADFIRATRIVCGVELSFPVVQHAFRIFDADGNGTLDQTELIKVLEMRSNVQLQKNRPESATQRFLHCMKAAKAT</sequence>
<evidence type="ECO:0000256" key="5">
    <source>
        <dbReference type="ARBA" id="ARBA00022723"/>
    </source>
</evidence>
<dbReference type="InterPro" id="IPR002048">
    <property type="entry name" value="EF_hand_dom"/>
</dbReference>
<dbReference type="Gene3D" id="1.10.238.10">
    <property type="entry name" value="EF-hand"/>
    <property type="match status" value="2"/>
</dbReference>
<keyword evidence="3" id="KW-0813">Transport</keyword>
<reference evidence="15" key="2">
    <citation type="journal article" date="2023" name="Microbiol Resour">
        <title>Decontamination and Annotation of the Draft Genome Sequence of the Oomycete Lagenidium giganteum ARSEF 373.</title>
        <authorList>
            <person name="Morgan W.R."/>
            <person name="Tartar A."/>
        </authorList>
    </citation>
    <scope>NUCLEOTIDE SEQUENCE</scope>
    <source>
        <strain evidence="15">ARSEF 373</strain>
    </source>
</reference>
<dbReference type="GO" id="GO:0036444">
    <property type="term" value="P:calcium import into the mitochondrion"/>
    <property type="evidence" value="ECO:0007669"/>
    <property type="project" value="TreeGrafter"/>
</dbReference>
<name>A0AAV2YUM4_9STRA</name>
<comment type="subcellular location">
    <subcellularLocation>
        <location evidence="1">Mitochondrion inner membrane</location>
    </subcellularLocation>
    <subcellularLocation>
        <location evidence="2">Mitochondrion intermembrane space</location>
    </subcellularLocation>
</comment>
<dbReference type="PANTHER" id="PTHR12294">
    <property type="entry name" value="EF HAND DOMAIN FAMILY A1,A2-RELATED"/>
    <property type="match status" value="1"/>
</dbReference>
<evidence type="ECO:0000256" key="10">
    <source>
        <dbReference type="ARBA" id="ARBA00023065"/>
    </source>
</evidence>
<dbReference type="GO" id="GO:0005758">
    <property type="term" value="C:mitochondrial intermembrane space"/>
    <property type="evidence" value="ECO:0007669"/>
    <property type="project" value="UniProtKB-SubCell"/>
</dbReference>
<evidence type="ECO:0000256" key="2">
    <source>
        <dbReference type="ARBA" id="ARBA00004569"/>
    </source>
</evidence>
<keyword evidence="10" id="KW-0406">Ion transport</keyword>
<evidence type="ECO:0000256" key="8">
    <source>
        <dbReference type="ARBA" id="ARBA00022837"/>
    </source>
</evidence>
<gene>
    <name evidence="15" type="ORF">N0F65_012115</name>
</gene>
<dbReference type="SMART" id="SM00054">
    <property type="entry name" value="EFh"/>
    <property type="match status" value="2"/>
</dbReference>
<evidence type="ECO:0000256" key="9">
    <source>
        <dbReference type="ARBA" id="ARBA00022946"/>
    </source>
</evidence>
<dbReference type="EMBL" id="DAKRPA010000150">
    <property type="protein sequence ID" value="DAZ96983.1"/>
    <property type="molecule type" value="Genomic_DNA"/>
</dbReference>
<organism evidence="15 16">
    <name type="scientific">Lagenidium giganteum</name>
    <dbReference type="NCBI Taxonomy" id="4803"/>
    <lineage>
        <taxon>Eukaryota</taxon>
        <taxon>Sar</taxon>
        <taxon>Stramenopiles</taxon>
        <taxon>Oomycota</taxon>
        <taxon>Peronosporomycetes</taxon>
        <taxon>Pythiales</taxon>
        <taxon>Pythiaceae</taxon>
    </lineage>
</organism>
<comment type="caution">
    <text evidence="15">The sequence shown here is derived from an EMBL/GenBank/DDBJ whole genome shotgun (WGS) entry which is preliminary data.</text>
</comment>
<comment type="similarity">
    <text evidence="13">Belongs to the MICU1 family. MICU1 subfamily.</text>
</comment>
<dbReference type="Proteomes" id="UP001146120">
    <property type="component" value="Unassembled WGS sequence"/>
</dbReference>
<evidence type="ECO:0000256" key="4">
    <source>
        <dbReference type="ARBA" id="ARBA00022568"/>
    </source>
</evidence>
<proteinExistence type="inferred from homology"/>
<evidence type="ECO:0000313" key="16">
    <source>
        <dbReference type="Proteomes" id="UP001146120"/>
    </source>
</evidence>
<dbReference type="GO" id="GO:1990246">
    <property type="term" value="C:uniplex complex"/>
    <property type="evidence" value="ECO:0007669"/>
    <property type="project" value="TreeGrafter"/>
</dbReference>
<dbReference type="AlphaFoldDB" id="A0AAV2YUM4"/>
<dbReference type="SUPFAM" id="SSF47473">
    <property type="entry name" value="EF-hand"/>
    <property type="match status" value="2"/>
</dbReference>
<evidence type="ECO:0000256" key="6">
    <source>
        <dbReference type="ARBA" id="ARBA00022737"/>
    </source>
</evidence>
<dbReference type="PROSITE" id="PS00018">
    <property type="entry name" value="EF_HAND_1"/>
    <property type="match status" value="2"/>
</dbReference>
<keyword evidence="4" id="KW-0109">Calcium transport</keyword>